<evidence type="ECO:0000313" key="2">
    <source>
        <dbReference type="EMBL" id="VTP03814.1"/>
    </source>
</evidence>
<sequence length="102" mass="11276">MKLQLFRHNRVLPDIAPHQNDGVMRWPQRRRLDSRTDTASTIRPVRSRDPNGLGATRPSRRSPGASARSLDQKPVPDRGRQMNTATSNIATPPVSPAAMVSA</sequence>
<organism evidence="2">
    <name type="scientific">Mycobacterium riyadhense</name>
    <dbReference type="NCBI Taxonomy" id="486698"/>
    <lineage>
        <taxon>Bacteria</taxon>
        <taxon>Bacillati</taxon>
        <taxon>Actinomycetota</taxon>
        <taxon>Actinomycetes</taxon>
        <taxon>Mycobacteriales</taxon>
        <taxon>Mycobacteriaceae</taxon>
        <taxon>Mycobacterium</taxon>
    </lineage>
</organism>
<feature type="region of interest" description="Disordered" evidence="1">
    <location>
        <begin position="14"/>
        <end position="102"/>
    </location>
</feature>
<name>A0A653F204_9MYCO</name>
<feature type="compositionally biased region" description="Polar residues" evidence="1">
    <location>
        <begin position="81"/>
        <end position="90"/>
    </location>
</feature>
<evidence type="ECO:0000256" key="1">
    <source>
        <dbReference type="SAM" id="MobiDB-lite"/>
    </source>
</evidence>
<feature type="compositionally biased region" description="Basic and acidic residues" evidence="1">
    <location>
        <begin position="70"/>
        <end position="80"/>
    </location>
</feature>
<dbReference type="EMBL" id="LR589175">
    <property type="protein sequence ID" value="VTP03814.1"/>
    <property type="molecule type" value="Genomic_DNA"/>
</dbReference>
<accession>A0A653F204</accession>
<gene>
    <name evidence="2" type="ORF">BIN_B_05272</name>
</gene>
<protein>
    <submittedName>
        <fullName evidence="2">Uncharacterized protein</fullName>
    </submittedName>
</protein>
<dbReference type="AlphaFoldDB" id="A0A653F204"/>
<reference evidence="2" key="1">
    <citation type="submission" date="2019-05" db="EMBL/GenBank/DDBJ databases">
        <authorList>
            <person name="Naeem R."/>
            <person name="Antony C."/>
            <person name="Guan Q."/>
        </authorList>
    </citation>
    <scope>NUCLEOTIDE SEQUENCE</scope>
    <source>
        <strain evidence="2">2</strain>
    </source>
</reference>
<proteinExistence type="predicted"/>